<dbReference type="InterPro" id="IPR011042">
    <property type="entry name" value="6-blade_b-propeller_TolB-like"/>
</dbReference>
<evidence type="ECO:0000256" key="2">
    <source>
        <dbReference type="PROSITE-ProRule" id="PRU00504"/>
    </source>
</evidence>
<comment type="caution">
    <text evidence="6">The sequence shown here is derived from an EMBL/GenBank/DDBJ whole genome shotgun (WGS) entry which is preliminary data.</text>
</comment>
<dbReference type="EMBL" id="WHOC01000081">
    <property type="protein sequence ID" value="NOU87364.1"/>
    <property type="molecule type" value="Genomic_DNA"/>
</dbReference>
<protein>
    <recommendedName>
        <fullName evidence="8">NHL repeat-containing protein</fullName>
    </recommendedName>
</protein>
<dbReference type="RefSeq" id="WP_171690533.1">
    <property type="nucleotide sequence ID" value="NZ_WHOC01000081.1"/>
</dbReference>
<dbReference type="PROSITE" id="PS51125">
    <property type="entry name" value="NHL"/>
    <property type="match status" value="3"/>
</dbReference>
<feature type="non-terminal residue" evidence="6">
    <location>
        <position position="458"/>
    </location>
</feature>
<dbReference type="Pfam" id="PF25021">
    <property type="entry name" value="TEN_NHL"/>
    <property type="match status" value="1"/>
</dbReference>
<proteinExistence type="predicted"/>
<dbReference type="Pfam" id="PF01436">
    <property type="entry name" value="NHL"/>
    <property type="match status" value="4"/>
</dbReference>
<dbReference type="Pfam" id="PF12733">
    <property type="entry name" value="Cadherin-like"/>
    <property type="match status" value="1"/>
</dbReference>
<dbReference type="InterPro" id="IPR056822">
    <property type="entry name" value="TEN_NHL"/>
</dbReference>
<feature type="repeat" description="NHL" evidence="2">
    <location>
        <begin position="117"/>
        <end position="148"/>
    </location>
</feature>
<dbReference type="SUPFAM" id="SSF63829">
    <property type="entry name" value="Calcium-dependent phosphotriesterase"/>
    <property type="match status" value="1"/>
</dbReference>
<feature type="repeat" description="NHL" evidence="2">
    <location>
        <begin position="180"/>
        <end position="210"/>
    </location>
</feature>
<evidence type="ECO:0000313" key="6">
    <source>
        <dbReference type="EMBL" id="NOU87364.1"/>
    </source>
</evidence>
<keyword evidence="7" id="KW-1185">Reference proteome</keyword>
<organism evidence="6 7">
    <name type="scientific">Paenibacillus germinis</name>
    <dbReference type="NCBI Taxonomy" id="2654979"/>
    <lineage>
        <taxon>Bacteria</taxon>
        <taxon>Bacillati</taxon>
        <taxon>Bacillota</taxon>
        <taxon>Bacilli</taxon>
        <taxon>Bacillales</taxon>
        <taxon>Paenibacillaceae</taxon>
        <taxon>Paenibacillus</taxon>
    </lineage>
</organism>
<evidence type="ECO:0000256" key="1">
    <source>
        <dbReference type="ARBA" id="ARBA00022737"/>
    </source>
</evidence>
<sequence>MSKKVKQIMACVLAFLLMAIQLPELSGGIAYAASNNIISTVAGTGVAGYSGDGGSATLAKLNGPGGMALDSSGNLYITDYSNHRIRKVDKSTGNISTVAGTGVAGYSGDGGPATSAQLRIPRGVAVDSSGNLYIADYGNHMIRKVNQSTGKISKVAGTAFLSSGVSGFSGDGGLATSARLDNPGDVAVDSSGNLYIADTENQRIRKVDQLTGNISTVAGTGTIGHSGDGGAPTSAQLSMPLGLAIDSSNNLYIAENGNTIRKLVLSTNAISTVAGTGVGASYSGDGGPATSATMSNVNDVAVDSSGNLYIADTNNQRLRKVDHSTGKISTMAGTGVAGYSGDEGPATSAQLMTPTGVAVDSSGILYIGDSLNQRVRKVGQSSDANLNSLTLSSGSLSPGFASGTTSYTASVTNSVYDITVTPTVADSTATVKVNGTSVTSGSASGAISLNAGSNPITV</sequence>
<keyword evidence="3" id="KW-0732">Signal</keyword>
<dbReference type="InterPro" id="IPR025883">
    <property type="entry name" value="Cadherin-like_domain"/>
</dbReference>
<feature type="domain" description="Cadherin-like beta-sandwich-like" evidence="4">
    <location>
        <begin position="386"/>
        <end position="458"/>
    </location>
</feature>
<feature type="chain" id="PRO_5045814572" description="NHL repeat-containing protein" evidence="3">
    <location>
        <begin position="33"/>
        <end position="458"/>
    </location>
</feature>
<accession>A0ABX1Z541</accession>
<dbReference type="Proteomes" id="UP000658690">
    <property type="component" value="Unassembled WGS sequence"/>
</dbReference>
<feature type="signal peptide" evidence="3">
    <location>
        <begin position="1"/>
        <end position="32"/>
    </location>
</feature>
<dbReference type="PANTHER" id="PTHR46388">
    <property type="entry name" value="NHL REPEAT-CONTAINING PROTEIN 2"/>
    <property type="match status" value="1"/>
</dbReference>
<feature type="domain" description="Teneurin NHL" evidence="5">
    <location>
        <begin position="107"/>
        <end position="162"/>
    </location>
</feature>
<evidence type="ECO:0000256" key="3">
    <source>
        <dbReference type="SAM" id="SignalP"/>
    </source>
</evidence>
<dbReference type="Gene3D" id="2.120.10.30">
    <property type="entry name" value="TolB, C-terminal domain"/>
    <property type="match status" value="3"/>
</dbReference>
<evidence type="ECO:0008006" key="8">
    <source>
        <dbReference type="Google" id="ProtNLM"/>
    </source>
</evidence>
<evidence type="ECO:0000259" key="5">
    <source>
        <dbReference type="Pfam" id="PF25021"/>
    </source>
</evidence>
<dbReference type="PANTHER" id="PTHR46388:SF2">
    <property type="entry name" value="NHL REPEAT-CONTAINING PROTEIN 2"/>
    <property type="match status" value="1"/>
</dbReference>
<gene>
    <name evidence="6" type="ORF">GC102_16460</name>
</gene>
<name>A0ABX1Z541_9BACL</name>
<keyword evidence="1" id="KW-0677">Repeat</keyword>
<reference evidence="6 7" key="1">
    <citation type="submission" date="2019-10" db="EMBL/GenBank/DDBJ databases">
        <title>Description of Paenibacillus choica sp. nov.</title>
        <authorList>
            <person name="Carlier A."/>
            <person name="Qi S."/>
        </authorList>
    </citation>
    <scope>NUCLEOTIDE SEQUENCE [LARGE SCALE GENOMIC DNA]</scope>
    <source>
        <strain evidence="6 7">LMG 31460</strain>
    </source>
</reference>
<evidence type="ECO:0000259" key="4">
    <source>
        <dbReference type="Pfam" id="PF12733"/>
    </source>
</evidence>
<feature type="repeat" description="NHL" evidence="2">
    <location>
        <begin position="61"/>
        <end position="91"/>
    </location>
</feature>
<evidence type="ECO:0000313" key="7">
    <source>
        <dbReference type="Proteomes" id="UP000658690"/>
    </source>
</evidence>
<dbReference type="CDD" id="cd14953">
    <property type="entry name" value="NHL_like_1"/>
    <property type="match status" value="1"/>
</dbReference>
<dbReference type="InterPro" id="IPR001258">
    <property type="entry name" value="NHL_repeat"/>
</dbReference>